<evidence type="ECO:0000256" key="1">
    <source>
        <dbReference type="SAM" id="MobiDB-lite"/>
    </source>
</evidence>
<name>A0A3D9HZD7_9BACL</name>
<organism evidence="2 3">
    <name type="scientific">Cohnella lupini</name>
    <dbReference type="NCBI Taxonomy" id="1294267"/>
    <lineage>
        <taxon>Bacteria</taxon>
        <taxon>Bacillati</taxon>
        <taxon>Bacillota</taxon>
        <taxon>Bacilli</taxon>
        <taxon>Bacillales</taxon>
        <taxon>Paenibacillaceae</taxon>
        <taxon>Cohnella</taxon>
    </lineage>
</organism>
<reference evidence="2 3" key="1">
    <citation type="submission" date="2018-07" db="EMBL/GenBank/DDBJ databases">
        <title>Genomic Encyclopedia of Type Strains, Phase III (KMG-III): the genomes of soil and plant-associated and newly described type strains.</title>
        <authorList>
            <person name="Whitman W."/>
        </authorList>
    </citation>
    <scope>NUCLEOTIDE SEQUENCE [LARGE SCALE GENOMIC DNA]</scope>
    <source>
        <strain evidence="2 3">CECT 8236</strain>
    </source>
</reference>
<dbReference type="RefSeq" id="WP_115995197.1">
    <property type="nucleotide sequence ID" value="NZ_QRDY01000021.1"/>
</dbReference>
<accession>A0A3D9HZD7</accession>
<evidence type="ECO:0000313" key="2">
    <source>
        <dbReference type="EMBL" id="RED54843.1"/>
    </source>
</evidence>
<evidence type="ECO:0000313" key="3">
    <source>
        <dbReference type="Proteomes" id="UP000256869"/>
    </source>
</evidence>
<proteinExistence type="predicted"/>
<sequence length="210" mass="22602">MRRYGRRKKIMAGGIAILVALVVGGLFTADYAVNRVMDLFVAGMDAEANVDSTKEEVTEAAKPFESGSLDAGAGSPSRASDDKKDQPEPPPSSQDAEKQLENTKPQLVQSVTGKPGGPVTKEQVAKVKDNLTVSDKASVVKVVLKNLSMADMKRLRAMAEGGLSLDEKKDAKRLLLGKLSSDEYNELSSLAKKYGISRGRSYEEAKQENP</sequence>
<dbReference type="OrthoDB" id="2666791at2"/>
<feature type="compositionally biased region" description="Polar residues" evidence="1">
    <location>
        <begin position="102"/>
        <end position="112"/>
    </location>
</feature>
<gene>
    <name evidence="2" type="ORF">DFP95_121100</name>
</gene>
<keyword evidence="3" id="KW-1185">Reference proteome</keyword>
<dbReference type="AlphaFoldDB" id="A0A3D9HZD7"/>
<protein>
    <submittedName>
        <fullName evidence="2">Uncharacterized protein</fullName>
    </submittedName>
</protein>
<feature type="region of interest" description="Disordered" evidence="1">
    <location>
        <begin position="53"/>
        <end position="120"/>
    </location>
</feature>
<dbReference type="EMBL" id="QRDY01000021">
    <property type="protein sequence ID" value="RED54843.1"/>
    <property type="molecule type" value="Genomic_DNA"/>
</dbReference>
<dbReference type="Proteomes" id="UP000256869">
    <property type="component" value="Unassembled WGS sequence"/>
</dbReference>
<comment type="caution">
    <text evidence="2">The sequence shown here is derived from an EMBL/GenBank/DDBJ whole genome shotgun (WGS) entry which is preliminary data.</text>
</comment>